<gene>
    <name evidence="6" type="ORF">N8K70_04375</name>
</gene>
<dbReference type="RefSeq" id="WP_317140397.1">
    <property type="nucleotide sequence ID" value="NZ_CP118157.1"/>
</dbReference>
<dbReference type="Pfam" id="PF16925">
    <property type="entry name" value="TetR_C_13"/>
    <property type="match status" value="1"/>
</dbReference>
<keyword evidence="2 4" id="KW-0238">DNA-binding</keyword>
<evidence type="ECO:0000256" key="3">
    <source>
        <dbReference type="ARBA" id="ARBA00023163"/>
    </source>
</evidence>
<organism evidence="6 7">
    <name type="scientific">Microbacterium betulae</name>
    <dbReference type="NCBI Taxonomy" id="2981139"/>
    <lineage>
        <taxon>Bacteria</taxon>
        <taxon>Bacillati</taxon>
        <taxon>Actinomycetota</taxon>
        <taxon>Actinomycetes</taxon>
        <taxon>Micrococcales</taxon>
        <taxon>Microbacteriaceae</taxon>
        <taxon>Microbacterium</taxon>
    </lineage>
</organism>
<dbReference type="PANTHER" id="PTHR47506">
    <property type="entry name" value="TRANSCRIPTIONAL REGULATORY PROTEIN"/>
    <property type="match status" value="1"/>
</dbReference>
<evidence type="ECO:0000259" key="5">
    <source>
        <dbReference type="PROSITE" id="PS50977"/>
    </source>
</evidence>
<feature type="domain" description="HTH tetR-type" evidence="5">
    <location>
        <begin position="5"/>
        <end position="65"/>
    </location>
</feature>
<dbReference type="InterPro" id="IPR001647">
    <property type="entry name" value="HTH_TetR"/>
</dbReference>
<evidence type="ECO:0000313" key="6">
    <source>
        <dbReference type="EMBL" id="WOF23925.1"/>
    </source>
</evidence>
<evidence type="ECO:0000256" key="2">
    <source>
        <dbReference type="ARBA" id="ARBA00023125"/>
    </source>
</evidence>
<dbReference type="PANTHER" id="PTHR47506:SF6">
    <property type="entry name" value="HTH-TYPE TRANSCRIPTIONAL REPRESSOR NEMR"/>
    <property type="match status" value="1"/>
</dbReference>
<dbReference type="Pfam" id="PF00440">
    <property type="entry name" value="TetR_N"/>
    <property type="match status" value="1"/>
</dbReference>
<dbReference type="KEGG" id="mbet:N8K70_04375"/>
<protein>
    <submittedName>
        <fullName evidence="6">TetR/AcrR family transcriptional regulator</fullName>
    </submittedName>
</protein>
<dbReference type="InterPro" id="IPR036271">
    <property type="entry name" value="Tet_transcr_reg_TetR-rel_C_sf"/>
</dbReference>
<dbReference type="PROSITE" id="PS50977">
    <property type="entry name" value="HTH_TETR_2"/>
    <property type="match status" value="1"/>
</dbReference>
<dbReference type="InterPro" id="IPR009057">
    <property type="entry name" value="Homeodomain-like_sf"/>
</dbReference>
<evidence type="ECO:0000313" key="7">
    <source>
        <dbReference type="Proteomes" id="UP001305498"/>
    </source>
</evidence>
<sequence>MPAAVDTRRSILDAAQRTVAHKGWAAVGLNEVLGVAGVPKGSFYHWFGSKDAFGVAMLQSYFTGYLADMDDIFARTDRTVATRLVEYWRGWRETQSVNDCEGRCLAVKLGAEVADLSEPMRHALEEGTGAIIDRLAAMLDAGAVDGSLPAFADVRAVARSLYGLWVGASVLAKIHRDVTPMDDALAHTLQLLRLA</sequence>
<keyword evidence="3" id="KW-0804">Transcription</keyword>
<dbReference type="Gene3D" id="1.10.357.10">
    <property type="entry name" value="Tetracycline Repressor, domain 2"/>
    <property type="match status" value="1"/>
</dbReference>
<dbReference type="GO" id="GO:0003677">
    <property type="term" value="F:DNA binding"/>
    <property type="evidence" value="ECO:0007669"/>
    <property type="project" value="UniProtKB-UniRule"/>
</dbReference>
<dbReference type="EMBL" id="CP118157">
    <property type="protein sequence ID" value="WOF23925.1"/>
    <property type="molecule type" value="Genomic_DNA"/>
</dbReference>
<evidence type="ECO:0000256" key="1">
    <source>
        <dbReference type="ARBA" id="ARBA00023015"/>
    </source>
</evidence>
<reference evidence="6 7" key="1">
    <citation type="submission" date="2023-02" db="EMBL/GenBank/DDBJ databases">
        <title>Microbacterium betulae sp. nov., isolated from birch wood.</title>
        <authorList>
            <person name="Pasciak M."/>
            <person name="Pawlik K.J."/>
            <person name="Martynowski D."/>
            <person name="Laczmanski L."/>
            <person name="Ciekot J."/>
            <person name="Szponar B."/>
            <person name="Wojcik-Fatla A."/>
            <person name="Mackiewicz B."/>
            <person name="Farian E."/>
            <person name="Cholewa G."/>
            <person name="Cholewa A."/>
            <person name="Dutkiewicz J."/>
        </authorList>
    </citation>
    <scope>NUCLEOTIDE SEQUENCE [LARGE SCALE GENOMIC DNA]</scope>
    <source>
        <strain evidence="6 7">AB</strain>
    </source>
</reference>
<dbReference type="AlphaFoldDB" id="A0AA97I7X4"/>
<keyword evidence="7" id="KW-1185">Reference proteome</keyword>
<proteinExistence type="predicted"/>
<accession>A0AA97I7X4</accession>
<dbReference type="SUPFAM" id="SSF46689">
    <property type="entry name" value="Homeodomain-like"/>
    <property type="match status" value="1"/>
</dbReference>
<dbReference type="SUPFAM" id="SSF48498">
    <property type="entry name" value="Tetracyclin repressor-like, C-terminal domain"/>
    <property type="match status" value="1"/>
</dbReference>
<dbReference type="InterPro" id="IPR011075">
    <property type="entry name" value="TetR_C"/>
</dbReference>
<evidence type="ECO:0000256" key="4">
    <source>
        <dbReference type="PROSITE-ProRule" id="PRU00335"/>
    </source>
</evidence>
<dbReference type="PRINTS" id="PR00455">
    <property type="entry name" value="HTHTETR"/>
</dbReference>
<feature type="DNA-binding region" description="H-T-H motif" evidence="4">
    <location>
        <begin position="28"/>
        <end position="47"/>
    </location>
</feature>
<name>A0AA97I7X4_9MICO</name>
<keyword evidence="1" id="KW-0805">Transcription regulation</keyword>
<dbReference type="Proteomes" id="UP001305498">
    <property type="component" value="Chromosome"/>
</dbReference>